<evidence type="ECO:0000313" key="12">
    <source>
        <dbReference type="Proteomes" id="UP000228681"/>
    </source>
</evidence>
<dbReference type="InterPro" id="IPR027417">
    <property type="entry name" value="P-loop_NTPase"/>
</dbReference>
<evidence type="ECO:0000256" key="7">
    <source>
        <dbReference type="ARBA" id="ARBA00034754"/>
    </source>
</evidence>
<dbReference type="GO" id="GO:0003677">
    <property type="term" value="F:DNA binding"/>
    <property type="evidence" value="ECO:0007669"/>
    <property type="project" value="InterPro"/>
</dbReference>
<keyword evidence="6" id="KW-0239">DNA-directed DNA polymerase</keyword>
<dbReference type="InterPro" id="IPR005790">
    <property type="entry name" value="DNA_polIII_delta"/>
</dbReference>
<dbReference type="InterPro" id="IPR048466">
    <property type="entry name" value="DNA_pol3_delta-like_C"/>
</dbReference>
<feature type="domain" description="DNA polymerase III delta subunit-like C-terminal" evidence="10">
    <location>
        <begin position="190"/>
        <end position="302"/>
    </location>
</feature>
<evidence type="ECO:0000259" key="9">
    <source>
        <dbReference type="Pfam" id="PF06144"/>
    </source>
</evidence>
<dbReference type="NCBIfam" id="TIGR01128">
    <property type="entry name" value="holA"/>
    <property type="match status" value="1"/>
</dbReference>
<dbReference type="PANTHER" id="PTHR34388">
    <property type="entry name" value="DNA POLYMERASE III SUBUNIT DELTA"/>
    <property type="match status" value="1"/>
</dbReference>
<reference evidence="11 12" key="1">
    <citation type="submission" date="2017-09" db="EMBL/GenBank/DDBJ databases">
        <title>Depth-based differentiation of microbial function through sediment-hosted aquifers and enrichment of novel symbionts in the deep terrestrial subsurface.</title>
        <authorList>
            <person name="Probst A.J."/>
            <person name="Ladd B."/>
            <person name="Jarett J.K."/>
            <person name="Geller-Mcgrath D.E."/>
            <person name="Sieber C.M."/>
            <person name="Emerson J.B."/>
            <person name="Anantharaman K."/>
            <person name="Thomas B.C."/>
            <person name="Malmstrom R."/>
            <person name="Stieglmeier M."/>
            <person name="Klingl A."/>
            <person name="Woyke T."/>
            <person name="Ryan C.M."/>
            <person name="Banfield J.F."/>
        </authorList>
    </citation>
    <scope>NUCLEOTIDE SEQUENCE [LARGE SCALE GENOMIC DNA]</scope>
    <source>
        <strain evidence="11">CG23_combo_of_CG06-09_8_20_14_all_36_12</strain>
    </source>
</reference>
<comment type="caution">
    <text evidence="11">The sequence shown here is derived from an EMBL/GenBank/DDBJ whole genome shotgun (WGS) entry which is preliminary data.</text>
</comment>
<dbReference type="Gene3D" id="3.40.50.300">
    <property type="entry name" value="P-loop containing nucleotide triphosphate hydrolases"/>
    <property type="match status" value="1"/>
</dbReference>
<gene>
    <name evidence="11" type="primary">holA</name>
    <name evidence="11" type="ORF">COX34_01000</name>
</gene>
<evidence type="ECO:0000256" key="8">
    <source>
        <dbReference type="ARBA" id="ARBA00049244"/>
    </source>
</evidence>
<organism evidence="11 12">
    <name type="scientific">Candidatus Nealsonbacteria bacterium CG23_combo_of_CG06-09_8_20_14_all_36_12</name>
    <dbReference type="NCBI Taxonomy" id="1974718"/>
    <lineage>
        <taxon>Bacteria</taxon>
        <taxon>Candidatus Nealsoniibacteriota</taxon>
    </lineage>
</organism>
<dbReference type="SUPFAM" id="SSF48019">
    <property type="entry name" value="post-AAA+ oligomerization domain-like"/>
    <property type="match status" value="1"/>
</dbReference>
<dbReference type="Proteomes" id="UP000228681">
    <property type="component" value="Unassembled WGS sequence"/>
</dbReference>
<name>A0A2G9Z0L9_9BACT</name>
<dbReference type="Pfam" id="PF06144">
    <property type="entry name" value="DNA_pol3_delta"/>
    <property type="match status" value="1"/>
</dbReference>
<accession>A0A2G9Z0L9</accession>
<dbReference type="Gene3D" id="1.10.8.60">
    <property type="match status" value="1"/>
</dbReference>
<protein>
    <recommendedName>
        <fullName evidence="2">DNA polymerase III subunit delta</fullName>
        <ecNumber evidence="1">2.7.7.7</ecNumber>
    </recommendedName>
</protein>
<comment type="catalytic activity">
    <reaction evidence="8">
        <text>DNA(n) + a 2'-deoxyribonucleoside 5'-triphosphate = DNA(n+1) + diphosphate</text>
        <dbReference type="Rhea" id="RHEA:22508"/>
        <dbReference type="Rhea" id="RHEA-COMP:17339"/>
        <dbReference type="Rhea" id="RHEA-COMP:17340"/>
        <dbReference type="ChEBI" id="CHEBI:33019"/>
        <dbReference type="ChEBI" id="CHEBI:61560"/>
        <dbReference type="ChEBI" id="CHEBI:173112"/>
        <dbReference type="EC" id="2.7.7.7"/>
    </reaction>
</comment>
<evidence type="ECO:0000256" key="2">
    <source>
        <dbReference type="ARBA" id="ARBA00017703"/>
    </source>
</evidence>
<dbReference type="InterPro" id="IPR010372">
    <property type="entry name" value="DNA_pol3_delta_N"/>
</dbReference>
<dbReference type="Gene3D" id="1.20.272.10">
    <property type="match status" value="1"/>
</dbReference>
<evidence type="ECO:0000256" key="4">
    <source>
        <dbReference type="ARBA" id="ARBA00022695"/>
    </source>
</evidence>
<dbReference type="InterPro" id="IPR008921">
    <property type="entry name" value="DNA_pol3_clamp-load_cplx_C"/>
</dbReference>
<dbReference type="AlphaFoldDB" id="A0A2G9Z0L9"/>
<keyword evidence="5" id="KW-0235">DNA replication</keyword>
<dbReference type="GO" id="GO:0009360">
    <property type="term" value="C:DNA polymerase III complex"/>
    <property type="evidence" value="ECO:0007669"/>
    <property type="project" value="InterPro"/>
</dbReference>
<dbReference type="EMBL" id="PCRS01000016">
    <property type="protein sequence ID" value="PIP25030.1"/>
    <property type="molecule type" value="Genomic_DNA"/>
</dbReference>
<dbReference type="Pfam" id="PF21694">
    <property type="entry name" value="DNA_pol3_delta_C"/>
    <property type="match status" value="1"/>
</dbReference>
<evidence type="ECO:0000256" key="5">
    <source>
        <dbReference type="ARBA" id="ARBA00022705"/>
    </source>
</evidence>
<sequence>MIIFLYGQDTYRSRQKLNEIIEGYKKIHKSGLNLVRLDMEKDSFEDFKNQVETTPMFKEKKLIILENTFSNQDFIGKILKYKKNFKDNLILFFEKKVMDKKNTLFQFLKEKSKSQEFNFLKDEKLKNWIKKEFQKYKIEISPKTIQSLIDFIGNDSWQLFNEIKKLVTYKSKTKKVEERDINLLIKPNIETDIFKTIDAIAQKNKKQTLSLIHKHLEKGDSPVYLLSMINFQFRNLLIVKSDGSGFGKLKLHPYVVKKTREQARKFSFEELKKIYQKIFEVDLAIKTGKIKPETALDLLISEI</sequence>
<dbReference type="PANTHER" id="PTHR34388:SF1">
    <property type="entry name" value="DNA POLYMERASE III SUBUNIT DELTA"/>
    <property type="match status" value="1"/>
</dbReference>
<dbReference type="EC" id="2.7.7.7" evidence="1"/>
<feature type="domain" description="DNA polymerase III delta N-terminal" evidence="9">
    <location>
        <begin position="4"/>
        <end position="113"/>
    </location>
</feature>
<evidence type="ECO:0000256" key="3">
    <source>
        <dbReference type="ARBA" id="ARBA00022679"/>
    </source>
</evidence>
<keyword evidence="4" id="KW-0548">Nucleotidyltransferase</keyword>
<dbReference type="SUPFAM" id="SSF52540">
    <property type="entry name" value="P-loop containing nucleoside triphosphate hydrolases"/>
    <property type="match status" value="1"/>
</dbReference>
<evidence type="ECO:0000313" key="11">
    <source>
        <dbReference type="EMBL" id="PIP25030.1"/>
    </source>
</evidence>
<dbReference type="GO" id="GO:0003887">
    <property type="term" value="F:DNA-directed DNA polymerase activity"/>
    <property type="evidence" value="ECO:0007669"/>
    <property type="project" value="UniProtKB-KW"/>
</dbReference>
<evidence type="ECO:0000259" key="10">
    <source>
        <dbReference type="Pfam" id="PF21694"/>
    </source>
</evidence>
<dbReference type="GO" id="GO:0006261">
    <property type="term" value="P:DNA-templated DNA replication"/>
    <property type="evidence" value="ECO:0007669"/>
    <property type="project" value="TreeGrafter"/>
</dbReference>
<comment type="similarity">
    <text evidence="7">Belongs to the DNA polymerase HolA subunit family.</text>
</comment>
<keyword evidence="3" id="KW-0808">Transferase</keyword>
<proteinExistence type="inferred from homology"/>
<evidence type="ECO:0000256" key="1">
    <source>
        <dbReference type="ARBA" id="ARBA00012417"/>
    </source>
</evidence>
<evidence type="ECO:0000256" key="6">
    <source>
        <dbReference type="ARBA" id="ARBA00022932"/>
    </source>
</evidence>